<dbReference type="Proteomes" id="UP000663852">
    <property type="component" value="Unassembled WGS sequence"/>
</dbReference>
<proteinExistence type="predicted"/>
<evidence type="ECO:0000313" key="1">
    <source>
        <dbReference type="EMBL" id="CAF1176089.1"/>
    </source>
</evidence>
<gene>
    <name evidence="1" type="ORF">EDS130_LOCUS23974</name>
</gene>
<comment type="caution">
    <text evidence="1">The sequence shown here is derived from an EMBL/GenBank/DDBJ whole genome shotgun (WGS) entry which is preliminary data.</text>
</comment>
<protein>
    <submittedName>
        <fullName evidence="1">Uncharacterized protein</fullName>
    </submittedName>
</protein>
<organism evidence="1 2">
    <name type="scientific">Adineta ricciae</name>
    <name type="common">Rotifer</name>
    <dbReference type="NCBI Taxonomy" id="249248"/>
    <lineage>
        <taxon>Eukaryota</taxon>
        <taxon>Metazoa</taxon>
        <taxon>Spiralia</taxon>
        <taxon>Gnathifera</taxon>
        <taxon>Rotifera</taxon>
        <taxon>Eurotatoria</taxon>
        <taxon>Bdelloidea</taxon>
        <taxon>Adinetida</taxon>
        <taxon>Adinetidae</taxon>
        <taxon>Adineta</taxon>
    </lineage>
</organism>
<evidence type="ECO:0000313" key="2">
    <source>
        <dbReference type="Proteomes" id="UP000663852"/>
    </source>
</evidence>
<accession>A0A814UFD3</accession>
<dbReference type="EMBL" id="CAJNOJ010000133">
    <property type="protein sequence ID" value="CAF1176089.1"/>
    <property type="molecule type" value="Genomic_DNA"/>
</dbReference>
<dbReference type="AlphaFoldDB" id="A0A814UFD3"/>
<name>A0A814UFD3_ADIRI</name>
<reference evidence="1" key="1">
    <citation type="submission" date="2021-02" db="EMBL/GenBank/DDBJ databases">
        <authorList>
            <person name="Nowell W R."/>
        </authorList>
    </citation>
    <scope>NUCLEOTIDE SEQUENCE</scope>
</reference>
<sequence>MLLNERTGMHNDFSIFFKPVKIAACKLLKCKEFNQFKVDCDSQDVVRNFTHQIMEFPYRHNYDNTARESRFLFKIFCYNHQQSVFSLSKSYTVHDLVVKINESHQL</sequence>